<dbReference type="PRINTS" id="PR00116">
    <property type="entry name" value="ARGINASE"/>
</dbReference>
<dbReference type="GO" id="GO:0030145">
    <property type="term" value="F:manganese ion binding"/>
    <property type="evidence" value="ECO:0007669"/>
    <property type="project" value="TreeGrafter"/>
</dbReference>
<keyword evidence="2" id="KW-0378">Hydrolase</keyword>
<keyword evidence="1" id="KW-0479">Metal-binding</keyword>
<dbReference type="InterPro" id="IPR023696">
    <property type="entry name" value="Ureohydrolase_dom_sf"/>
</dbReference>
<evidence type="ECO:0000256" key="1">
    <source>
        <dbReference type="ARBA" id="ARBA00022723"/>
    </source>
</evidence>
<evidence type="ECO:0000256" key="3">
    <source>
        <dbReference type="ARBA" id="ARBA00023211"/>
    </source>
</evidence>
<dbReference type="PANTHER" id="PTHR43782">
    <property type="entry name" value="ARGINASE"/>
    <property type="match status" value="1"/>
</dbReference>
<evidence type="ECO:0000313" key="6">
    <source>
        <dbReference type="Proteomes" id="UP000272400"/>
    </source>
</evidence>
<dbReference type="AlphaFoldDB" id="A0A3N1CR37"/>
<dbReference type="EMBL" id="RJKE01000001">
    <property type="protein sequence ID" value="ROO83787.1"/>
    <property type="molecule type" value="Genomic_DNA"/>
</dbReference>
<dbReference type="PANTHER" id="PTHR43782:SF3">
    <property type="entry name" value="ARGINASE"/>
    <property type="match status" value="1"/>
</dbReference>
<name>A0A3N1CR37_9ACTN</name>
<gene>
    <name evidence="5" type="ORF">EDD29_1296</name>
</gene>
<dbReference type="InterPro" id="IPR006035">
    <property type="entry name" value="Ureohydrolase"/>
</dbReference>
<sequence length="246" mass="26185">MPYHLDERLPAFEAPVEVDETITLLLPDSGHWQRMAVLYDTVADTVAKAVSEGDRPVVVSGDCTTSLGVVAGLQRAGVQPSIVWFDAHGDVHTPRTSLSGYLGGMPLRLLVGAHPEVIADLLGLEAVPEANVTLVDARDLDPPEAEYLESARITRCAVDDLVLPEGPIYLHVDFDVIDSAELPGLLFPAPNGPSRKKVAKAVRKVLETGRVVAVGGACTWHAGHGSAELVEPVLAPVFHETVMTGL</sequence>
<comment type="caution">
    <text evidence="5">The sequence shown here is derived from an EMBL/GenBank/DDBJ whole genome shotgun (WGS) entry which is preliminary data.</text>
</comment>
<protein>
    <submittedName>
        <fullName evidence="5">Arginase</fullName>
    </submittedName>
</protein>
<dbReference type="GO" id="GO:0004053">
    <property type="term" value="F:arginase activity"/>
    <property type="evidence" value="ECO:0007669"/>
    <property type="project" value="TreeGrafter"/>
</dbReference>
<dbReference type="GO" id="GO:0005829">
    <property type="term" value="C:cytosol"/>
    <property type="evidence" value="ECO:0007669"/>
    <property type="project" value="TreeGrafter"/>
</dbReference>
<dbReference type="PROSITE" id="PS51409">
    <property type="entry name" value="ARGINASE_2"/>
    <property type="match status" value="1"/>
</dbReference>
<evidence type="ECO:0000313" key="5">
    <source>
        <dbReference type="EMBL" id="ROO83787.1"/>
    </source>
</evidence>
<dbReference type="SUPFAM" id="SSF52768">
    <property type="entry name" value="Arginase/deacetylase"/>
    <property type="match status" value="1"/>
</dbReference>
<reference evidence="5 6" key="1">
    <citation type="submission" date="2018-11" db="EMBL/GenBank/DDBJ databases">
        <title>Sequencing the genomes of 1000 actinobacteria strains.</title>
        <authorList>
            <person name="Klenk H.-P."/>
        </authorList>
    </citation>
    <scope>NUCLEOTIDE SEQUENCE [LARGE SCALE GENOMIC DNA]</scope>
    <source>
        <strain evidence="5 6">DSM 44254</strain>
    </source>
</reference>
<comment type="similarity">
    <text evidence="4">Belongs to the arginase family.</text>
</comment>
<dbReference type="Pfam" id="PF00491">
    <property type="entry name" value="Arginase"/>
    <property type="match status" value="1"/>
</dbReference>
<dbReference type="Gene3D" id="3.40.800.10">
    <property type="entry name" value="Ureohydrolase domain"/>
    <property type="match status" value="1"/>
</dbReference>
<keyword evidence="3" id="KW-0464">Manganese</keyword>
<keyword evidence="6" id="KW-1185">Reference proteome</keyword>
<evidence type="ECO:0000256" key="2">
    <source>
        <dbReference type="ARBA" id="ARBA00022801"/>
    </source>
</evidence>
<organism evidence="5 6">
    <name type="scientific">Actinocorallia herbida</name>
    <dbReference type="NCBI Taxonomy" id="58109"/>
    <lineage>
        <taxon>Bacteria</taxon>
        <taxon>Bacillati</taxon>
        <taxon>Actinomycetota</taxon>
        <taxon>Actinomycetes</taxon>
        <taxon>Streptosporangiales</taxon>
        <taxon>Thermomonosporaceae</taxon>
        <taxon>Actinocorallia</taxon>
    </lineage>
</organism>
<proteinExistence type="inferred from homology"/>
<evidence type="ECO:0000256" key="4">
    <source>
        <dbReference type="PROSITE-ProRule" id="PRU00742"/>
    </source>
</evidence>
<accession>A0A3N1CR37</accession>
<dbReference type="CDD" id="cd09999">
    <property type="entry name" value="Arginase-like_1"/>
    <property type="match status" value="1"/>
</dbReference>
<dbReference type="Proteomes" id="UP000272400">
    <property type="component" value="Unassembled WGS sequence"/>
</dbReference>